<comment type="caution">
    <text evidence="1">The sequence shown here is derived from an EMBL/GenBank/DDBJ whole genome shotgun (WGS) entry which is preliminary data.</text>
</comment>
<proteinExistence type="predicted"/>
<gene>
    <name evidence="1" type="ORF">EPI10_010451</name>
</gene>
<reference evidence="2" key="1">
    <citation type="journal article" date="2019" name="Plant Biotechnol. J.">
        <title>Genome sequencing of the Australian wild diploid species Gossypium australe highlights disease resistance and delayed gland morphogenesis.</title>
        <authorList>
            <person name="Cai Y."/>
            <person name="Cai X."/>
            <person name="Wang Q."/>
            <person name="Wang P."/>
            <person name="Zhang Y."/>
            <person name="Cai C."/>
            <person name="Xu Y."/>
            <person name="Wang K."/>
            <person name="Zhou Z."/>
            <person name="Wang C."/>
            <person name="Geng S."/>
            <person name="Li B."/>
            <person name="Dong Q."/>
            <person name="Hou Y."/>
            <person name="Wang H."/>
            <person name="Ai P."/>
            <person name="Liu Z."/>
            <person name="Yi F."/>
            <person name="Sun M."/>
            <person name="An G."/>
            <person name="Cheng J."/>
            <person name="Zhang Y."/>
            <person name="Shi Q."/>
            <person name="Xie Y."/>
            <person name="Shi X."/>
            <person name="Chang Y."/>
            <person name="Huang F."/>
            <person name="Chen Y."/>
            <person name="Hong S."/>
            <person name="Mi L."/>
            <person name="Sun Q."/>
            <person name="Zhang L."/>
            <person name="Zhou B."/>
            <person name="Peng R."/>
            <person name="Zhang X."/>
            <person name="Liu F."/>
        </authorList>
    </citation>
    <scope>NUCLEOTIDE SEQUENCE [LARGE SCALE GENOMIC DNA]</scope>
    <source>
        <strain evidence="2">cv. PA1801</strain>
    </source>
</reference>
<sequence length="84" mass="9068">MASPMPISTKILLRTITHESDVSSHLQAPFVLSRVFAKPRSGNTVFENLDDPIATKAVSVGSFEFHSGILPDLSNDPATVMCLI</sequence>
<organism evidence="1 2">
    <name type="scientific">Gossypium australe</name>
    <dbReference type="NCBI Taxonomy" id="47621"/>
    <lineage>
        <taxon>Eukaryota</taxon>
        <taxon>Viridiplantae</taxon>
        <taxon>Streptophyta</taxon>
        <taxon>Embryophyta</taxon>
        <taxon>Tracheophyta</taxon>
        <taxon>Spermatophyta</taxon>
        <taxon>Magnoliopsida</taxon>
        <taxon>eudicotyledons</taxon>
        <taxon>Gunneridae</taxon>
        <taxon>Pentapetalae</taxon>
        <taxon>rosids</taxon>
        <taxon>malvids</taxon>
        <taxon>Malvales</taxon>
        <taxon>Malvaceae</taxon>
        <taxon>Malvoideae</taxon>
        <taxon>Gossypium</taxon>
    </lineage>
</organism>
<dbReference type="EMBL" id="SMMG02000004">
    <property type="protein sequence ID" value="KAA3476470.1"/>
    <property type="molecule type" value="Genomic_DNA"/>
</dbReference>
<protein>
    <submittedName>
        <fullName evidence="1">Uncharacterized protein</fullName>
    </submittedName>
</protein>
<dbReference type="AlphaFoldDB" id="A0A5B6W4A6"/>
<evidence type="ECO:0000313" key="1">
    <source>
        <dbReference type="EMBL" id="KAA3476470.1"/>
    </source>
</evidence>
<dbReference type="Proteomes" id="UP000325315">
    <property type="component" value="Unassembled WGS sequence"/>
</dbReference>
<dbReference type="OrthoDB" id="1674324at2759"/>
<name>A0A5B6W4A6_9ROSI</name>
<keyword evidence="2" id="KW-1185">Reference proteome</keyword>
<evidence type="ECO:0000313" key="2">
    <source>
        <dbReference type="Proteomes" id="UP000325315"/>
    </source>
</evidence>
<accession>A0A5B6W4A6</accession>